<name>A0ABU2FKE2_9EURY</name>
<accession>A0ABU2FKE2</accession>
<evidence type="ECO:0000313" key="2">
    <source>
        <dbReference type="Proteomes" id="UP001268864"/>
    </source>
</evidence>
<protein>
    <recommendedName>
        <fullName evidence="3">Lipoprotein</fullName>
    </recommendedName>
</protein>
<dbReference type="RefSeq" id="WP_310899035.1">
    <property type="nucleotide sequence ID" value="NZ_JAMQOS010000001.1"/>
</dbReference>
<proteinExistence type="predicted"/>
<comment type="caution">
    <text evidence="1">The sequence shown here is derived from an EMBL/GenBank/DDBJ whole genome shotgun (WGS) entry which is preliminary data.</text>
</comment>
<dbReference type="EMBL" id="JAMQOS010000001">
    <property type="protein sequence ID" value="MDS0281198.1"/>
    <property type="molecule type" value="Genomic_DNA"/>
</dbReference>
<gene>
    <name evidence="1" type="ORF">NDI86_03625</name>
</gene>
<evidence type="ECO:0000313" key="1">
    <source>
        <dbReference type="EMBL" id="MDS0281198.1"/>
    </source>
</evidence>
<sequence>MNRRQAMATAVGFSIGLAGCGESQSGDGGVSLTVFNQADAPYTVECEFFGDDDTEGAARAYSTTLDIEPDGQATSQADIEPGRYLVRYAAYEDNAVLTDQDHVHYIPAGDGVASLSFDIQETDELTRR</sequence>
<keyword evidence="2" id="KW-1185">Reference proteome</keyword>
<dbReference type="Proteomes" id="UP001268864">
    <property type="component" value="Unassembled WGS sequence"/>
</dbReference>
<reference evidence="1 2" key="1">
    <citation type="submission" date="2022-06" db="EMBL/GenBank/DDBJ databases">
        <title>Halomicroarcula sp. a new haloarchaeum isolate from saline soil.</title>
        <authorList>
            <person name="Strakova D."/>
            <person name="Galisteo C."/>
            <person name="Sanchez-Porro C."/>
            <person name="Ventosa A."/>
        </authorList>
    </citation>
    <scope>NUCLEOTIDE SEQUENCE [LARGE SCALE GENOMIC DNA]</scope>
    <source>
        <strain evidence="1 2">S3CR25-11</strain>
    </source>
</reference>
<evidence type="ECO:0008006" key="3">
    <source>
        <dbReference type="Google" id="ProtNLM"/>
    </source>
</evidence>
<organism evidence="1 2">
    <name type="scientific">Haloarcula onubensis</name>
    <dbReference type="NCBI Taxonomy" id="2950539"/>
    <lineage>
        <taxon>Archaea</taxon>
        <taxon>Methanobacteriati</taxon>
        <taxon>Methanobacteriota</taxon>
        <taxon>Stenosarchaea group</taxon>
        <taxon>Halobacteria</taxon>
        <taxon>Halobacteriales</taxon>
        <taxon>Haloarculaceae</taxon>
        <taxon>Haloarcula</taxon>
    </lineage>
</organism>
<dbReference type="PROSITE" id="PS51257">
    <property type="entry name" value="PROKAR_LIPOPROTEIN"/>
    <property type="match status" value="1"/>
</dbReference>